<keyword evidence="2" id="KW-1185">Reference proteome</keyword>
<protein>
    <recommendedName>
        <fullName evidence="3">DUF3987 domain-containing protein</fullName>
    </recommendedName>
</protein>
<name>A0A917K6P7_9BACL</name>
<reference evidence="1" key="1">
    <citation type="journal article" date="2014" name="Int. J. Syst. Evol. Microbiol.">
        <title>Complete genome sequence of Corynebacterium casei LMG S-19264T (=DSM 44701T), isolated from a smear-ripened cheese.</title>
        <authorList>
            <consortium name="US DOE Joint Genome Institute (JGI-PGF)"/>
            <person name="Walter F."/>
            <person name="Albersmeier A."/>
            <person name="Kalinowski J."/>
            <person name="Ruckert C."/>
        </authorList>
    </citation>
    <scope>NUCLEOTIDE SEQUENCE</scope>
    <source>
        <strain evidence="1">JCM 18487</strain>
    </source>
</reference>
<evidence type="ECO:0008006" key="3">
    <source>
        <dbReference type="Google" id="ProtNLM"/>
    </source>
</evidence>
<dbReference type="RefSeq" id="WP_188881582.1">
    <property type="nucleotide sequence ID" value="NZ_BMOY01000012.1"/>
</dbReference>
<dbReference type="InterPro" id="IPR025048">
    <property type="entry name" value="DUF3987"/>
</dbReference>
<proteinExistence type="predicted"/>
<dbReference type="EMBL" id="BMOY01000012">
    <property type="protein sequence ID" value="GGJ03054.1"/>
    <property type="molecule type" value="Genomic_DNA"/>
</dbReference>
<reference evidence="1" key="2">
    <citation type="submission" date="2020-09" db="EMBL/GenBank/DDBJ databases">
        <authorList>
            <person name="Sun Q."/>
            <person name="Ohkuma M."/>
        </authorList>
    </citation>
    <scope>NUCLEOTIDE SEQUENCE</scope>
    <source>
        <strain evidence="1">JCM 18487</strain>
    </source>
</reference>
<gene>
    <name evidence="1" type="ORF">GCM10010885_10430</name>
</gene>
<dbReference type="AlphaFoldDB" id="A0A917K6P7"/>
<evidence type="ECO:0000313" key="2">
    <source>
        <dbReference type="Proteomes" id="UP000637695"/>
    </source>
</evidence>
<sequence length="482" mass="54105">MNMTGITELEAIRRARMMRRSLSDLPEKLTVPFKTEAVEPFPVEVFPEPLARFAAEGAASLCCPVDFLAMPMLSVAGVLIGNSTIIRAKADWEEYARIWTLIVGDPGSGKTPALELVLEPLHVIQRELADRFEAAQAAYEEDVKRWAEDKSKPKPVPPVMEQVYTTDTTIEALAEVLARTERGLLIYQEEAAGWVLSLNQYKGGRGSDKQHALSLWNGAPIMVNRRGRQPTYIPRPFVGFTGGIQPEILGQLRNEMSESDGFIHRFLIVSPDPVPKKRTEAVVSEAAKWAWDKACRSLMALEPAEDGPYPLGFTADGLEAWHDWIDAHYEEQNAVDFPDHLRGPWAKLESYSLRLALVLHMLRVVCREIPDDADVDAETMVRTTRLLSYLKSHTRRVYAELRETPEDRKVRLAVAWLQKRGGEATLRDFLTYKVAGTKTASDACNLADLLTERGHAYMQKAGRTYVVKLVTELETEGRDSDS</sequence>
<evidence type="ECO:0000313" key="1">
    <source>
        <dbReference type="EMBL" id="GGJ03054.1"/>
    </source>
</evidence>
<dbReference type="Proteomes" id="UP000637695">
    <property type="component" value="Unassembled WGS sequence"/>
</dbReference>
<comment type="caution">
    <text evidence="1">The sequence shown here is derived from an EMBL/GenBank/DDBJ whole genome shotgun (WGS) entry which is preliminary data.</text>
</comment>
<dbReference type="Pfam" id="PF13148">
    <property type="entry name" value="DUF3987"/>
    <property type="match status" value="1"/>
</dbReference>
<accession>A0A917K6P7</accession>
<organism evidence="1 2">
    <name type="scientific">Alicyclobacillus cellulosilyticus</name>
    <dbReference type="NCBI Taxonomy" id="1003997"/>
    <lineage>
        <taxon>Bacteria</taxon>
        <taxon>Bacillati</taxon>
        <taxon>Bacillota</taxon>
        <taxon>Bacilli</taxon>
        <taxon>Bacillales</taxon>
        <taxon>Alicyclobacillaceae</taxon>
        <taxon>Alicyclobacillus</taxon>
    </lineage>
</organism>